<accession>A0A5E8H7B7</accession>
<dbReference type="AlphaFoldDB" id="A0A5E8H7B7"/>
<evidence type="ECO:0000313" key="1">
    <source>
        <dbReference type="EMBL" id="EOQ87054.1"/>
    </source>
</evidence>
<sequence>MRQGESQEPYKHPNHDFYFQRIDEETKIIEPEQKIIGPQPAKVWPEHLKEKKHYDKNTGEYKGGRLVWLQIQL</sequence>
<protein>
    <submittedName>
        <fullName evidence="1">Uncharacterized protein</fullName>
    </submittedName>
</protein>
<proteinExistence type="predicted"/>
<dbReference type="STRING" id="1249483.LEP1GSC202_0046"/>
<organism evidence="1 2">
    <name type="scientific">Leptospira yanagawae serovar Saopaulo str. Sao Paulo = ATCC 700523</name>
    <dbReference type="NCBI Taxonomy" id="1249483"/>
    <lineage>
        <taxon>Bacteria</taxon>
        <taxon>Pseudomonadati</taxon>
        <taxon>Spirochaetota</taxon>
        <taxon>Spirochaetia</taxon>
        <taxon>Leptospirales</taxon>
        <taxon>Leptospiraceae</taxon>
        <taxon>Leptospira</taxon>
    </lineage>
</organism>
<comment type="caution">
    <text evidence="1">The sequence shown here is derived from an EMBL/GenBank/DDBJ whole genome shotgun (WGS) entry which is preliminary data.</text>
</comment>
<dbReference type="Proteomes" id="UP000013996">
    <property type="component" value="Unassembled WGS sequence"/>
</dbReference>
<gene>
    <name evidence="1" type="ORF">LEP1GSC202_0046</name>
</gene>
<evidence type="ECO:0000313" key="2">
    <source>
        <dbReference type="Proteomes" id="UP000013996"/>
    </source>
</evidence>
<dbReference type="RefSeq" id="WP_015679420.1">
    <property type="nucleotide sequence ID" value="NZ_AOGX02000047.1"/>
</dbReference>
<name>A0A5E8H7B7_9LEPT</name>
<reference evidence="1 2" key="1">
    <citation type="submission" date="2013-04" db="EMBL/GenBank/DDBJ databases">
        <authorList>
            <person name="Harkins D.M."/>
            <person name="Durkin A.S."/>
            <person name="Brinkac L.M."/>
            <person name="Haft D.H."/>
            <person name="Selengut J.D."/>
            <person name="Sanka R."/>
            <person name="DePew J."/>
            <person name="Purushe J."/>
            <person name="Hartskeerl R.A."/>
            <person name="Ahmed A."/>
            <person name="van der Linden H."/>
            <person name="Goris M.G.A."/>
            <person name="Vinetz J.M."/>
            <person name="Sutton G.G."/>
            <person name="Nierman W.C."/>
            <person name="Fouts D.E."/>
        </authorList>
    </citation>
    <scope>NUCLEOTIDE SEQUENCE [LARGE SCALE GENOMIC DNA]</scope>
    <source>
        <strain evidence="1 2">Sao Paulo</strain>
    </source>
</reference>
<dbReference type="EMBL" id="AOGX02000047">
    <property type="protein sequence ID" value="EOQ87054.1"/>
    <property type="molecule type" value="Genomic_DNA"/>
</dbReference>